<dbReference type="EMBL" id="UGUA01000002">
    <property type="protein sequence ID" value="SUC36903.1"/>
    <property type="molecule type" value="Genomic_DNA"/>
</dbReference>
<reference evidence="1 2" key="1">
    <citation type="submission" date="2018-06" db="EMBL/GenBank/DDBJ databases">
        <authorList>
            <consortium name="Pathogen Informatics"/>
            <person name="Doyle S."/>
        </authorList>
    </citation>
    <scope>NUCLEOTIDE SEQUENCE [LARGE SCALE GENOMIC DNA]</scope>
    <source>
        <strain evidence="1 2">NCTC12026</strain>
    </source>
</reference>
<protein>
    <submittedName>
        <fullName evidence="1">Uncharacterized protein</fullName>
    </submittedName>
</protein>
<evidence type="ECO:0000313" key="2">
    <source>
        <dbReference type="Proteomes" id="UP000255129"/>
    </source>
</evidence>
<organism evidence="1 2">
    <name type="scientific">Providencia rustigianii</name>
    <dbReference type="NCBI Taxonomy" id="158850"/>
    <lineage>
        <taxon>Bacteria</taxon>
        <taxon>Pseudomonadati</taxon>
        <taxon>Pseudomonadota</taxon>
        <taxon>Gammaproteobacteria</taxon>
        <taxon>Enterobacterales</taxon>
        <taxon>Morganellaceae</taxon>
        <taxon>Providencia</taxon>
    </lineage>
</organism>
<proteinExistence type="predicted"/>
<evidence type="ECO:0000313" key="1">
    <source>
        <dbReference type="EMBL" id="SUC36903.1"/>
    </source>
</evidence>
<sequence length="401" mass="46840">MHHSKNQFKGECPHCENVIDYHELKFPIENDKGEMIVQCQNCKKKFVIQCRNPYESYIVSGADKIDYLDYECESPSDLEKLKTSFKYRGDIFRTNPKFNCGVYSLYKCKTCNDNLEKLAYESMTLEYSEWSPKICQYISEDISGYGYDAEKSILKINLTCSCKNNHSALFYKKFDHCDFSDEDFLLGDISNCIALEDRIDGTITKTDFIELIKKLIIRWELLFDKTYLIFPYVGHTRSESNEILKLWQEIISQSNSNKLKIITKTQTLNSYKNAVSDIFHDYNILSKYKFTPQVIENAIRNTRFHAKIYCGVTDNYVECLSGSANIAEGPTHEQLTFKHYDSYDIFYERFLKAFNTRNVADEVFKITESNTTKNTNVLFDQSENYLHSEIEKSTLIKLITS</sequence>
<dbReference type="Proteomes" id="UP000255129">
    <property type="component" value="Unassembled WGS sequence"/>
</dbReference>
<dbReference type="RefSeq" id="WP_115164716.1">
    <property type="nucleotide sequence ID" value="NZ_UGUA01000002.1"/>
</dbReference>
<dbReference type="AlphaFoldDB" id="A0A379G8I9"/>
<accession>A0A379G8I9</accession>
<name>A0A379G8I9_9GAMM</name>
<gene>
    <name evidence="1" type="ORF">NCTC12026_03347</name>
</gene>
<dbReference type="OrthoDB" id="6637030at2"/>